<evidence type="ECO:0000313" key="2">
    <source>
        <dbReference type="Proteomes" id="UP000244722"/>
    </source>
</evidence>
<sequence length="317" mass="33034">MVKRGSSTFSAFSVARSGVVLSKSVEKCLALEAEVSRLRHHVSVLSRRLHHCEKERKVFCGAAFVAPRSDSPFSGNDDFLPPPADEEVAGASVVVCLPSPEGMAGGVVAPSVAISVAASVASSEASSGLSALSFTRGKLGNTGRIRWYSKGGTVIGEVDDDDDLIMGSAEPVAGPVDAAALRSDIYRRNVLCRDREAERRNRELVRMTARDGLDTPPPVEEGPSAVSIHMCPVSPGGVNGIIVRCPCGAEFERKRLGAHLRGVVRKGIIVGGCSEGWVISEGGQFVAAWDVDLNCLVEGCPAGGASFTGMAGALMGG</sequence>
<proteinExistence type="predicted"/>
<reference evidence="1 2" key="1">
    <citation type="submission" date="2017-04" db="EMBL/GenBank/DDBJ databases">
        <title>Draft genome sequence of Tuber borchii Vittad., a whitish edible truffle.</title>
        <authorList>
            <consortium name="DOE Joint Genome Institute"/>
            <person name="Murat C."/>
            <person name="Kuo A."/>
            <person name="Barry K.W."/>
            <person name="Clum A."/>
            <person name="Dockter R.B."/>
            <person name="Fauchery L."/>
            <person name="Iotti M."/>
            <person name="Kohler A."/>
            <person name="Labutti K."/>
            <person name="Lindquist E.A."/>
            <person name="Lipzen A."/>
            <person name="Ohm R.A."/>
            <person name="Wang M."/>
            <person name="Grigoriev I.V."/>
            <person name="Zambonelli A."/>
            <person name="Martin F.M."/>
        </authorList>
    </citation>
    <scope>NUCLEOTIDE SEQUENCE [LARGE SCALE GENOMIC DNA]</scope>
    <source>
        <strain evidence="1 2">Tbo3840</strain>
    </source>
</reference>
<comment type="caution">
    <text evidence="1">The sequence shown here is derived from an EMBL/GenBank/DDBJ whole genome shotgun (WGS) entry which is preliminary data.</text>
</comment>
<dbReference type="EMBL" id="NESQ01000542">
    <property type="protein sequence ID" value="PUU72418.1"/>
    <property type="molecule type" value="Genomic_DNA"/>
</dbReference>
<gene>
    <name evidence="1" type="ORF">B9Z19DRAFT_1137665</name>
</gene>
<name>A0A2T6ZA99_TUBBO</name>
<accession>A0A2T6ZA99</accession>
<keyword evidence="2" id="KW-1185">Reference proteome</keyword>
<protein>
    <submittedName>
        <fullName evidence="1">Uncharacterized protein</fullName>
    </submittedName>
</protein>
<dbReference type="AlphaFoldDB" id="A0A2T6ZA99"/>
<evidence type="ECO:0000313" key="1">
    <source>
        <dbReference type="EMBL" id="PUU72418.1"/>
    </source>
</evidence>
<organism evidence="1 2">
    <name type="scientific">Tuber borchii</name>
    <name type="common">White truffle</name>
    <dbReference type="NCBI Taxonomy" id="42251"/>
    <lineage>
        <taxon>Eukaryota</taxon>
        <taxon>Fungi</taxon>
        <taxon>Dikarya</taxon>
        <taxon>Ascomycota</taxon>
        <taxon>Pezizomycotina</taxon>
        <taxon>Pezizomycetes</taxon>
        <taxon>Pezizales</taxon>
        <taxon>Tuberaceae</taxon>
        <taxon>Tuber</taxon>
    </lineage>
</organism>
<dbReference type="Proteomes" id="UP000244722">
    <property type="component" value="Unassembled WGS sequence"/>
</dbReference>
<dbReference type="OrthoDB" id="5507159at2759"/>